<dbReference type="EMBL" id="NEGB01000009">
    <property type="protein sequence ID" value="OTG63448.1"/>
    <property type="molecule type" value="Genomic_DNA"/>
</dbReference>
<keyword evidence="10" id="KW-1185">Reference proteome</keyword>
<feature type="transmembrane region" description="Helical" evidence="8">
    <location>
        <begin position="484"/>
        <end position="501"/>
    </location>
</feature>
<dbReference type="Pfam" id="PF02028">
    <property type="entry name" value="BCCT"/>
    <property type="match status" value="2"/>
</dbReference>
<feature type="transmembrane region" description="Helical" evidence="8">
    <location>
        <begin position="507"/>
        <end position="530"/>
    </location>
</feature>
<dbReference type="OrthoDB" id="9775735at2"/>
<feature type="transmembrane region" description="Helical" evidence="8">
    <location>
        <begin position="231"/>
        <end position="249"/>
    </location>
</feature>
<feature type="transmembrane region" description="Helical" evidence="8">
    <location>
        <begin position="90"/>
        <end position="111"/>
    </location>
</feature>
<dbReference type="GO" id="GO:0022857">
    <property type="term" value="F:transmembrane transporter activity"/>
    <property type="evidence" value="ECO:0007669"/>
    <property type="project" value="InterPro"/>
</dbReference>
<name>A0A1Y3C8T2_9GAMM</name>
<feature type="transmembrane region" description="Helical" evidence="8">
    <location>
        <begin position="261"/>
        <end position="280"/>
    </location>
</feature>
<comment type="similarity">
    <text evidence="2">Belongs to the BCCT transporter (TC 2.A.15) family.</text>
</comment>
<evidence type="ECO:0000256" key="8">
    <source>
        <dbReference type="SAM" id="Phobius"/>
    </source>
</evidence>
<keyword evidence="5 8" id="KW-0812">Transmembrane</keyword>
<dbReference type="AlphaFoldDB" id="A0A1Y3C8T2"/>
<evidence type="ECO:0000256" key="2">
    <source>
        <dbReference type="ARBA" id="ARBA00005658"/>
    </source>
</evidence>
<dbReference type="GO" id="GO:0005886">
    <property type="term" value="C:plasma membrane"/>
    <property type="evidence" value="ECO:0007669"/>
    <property type="project" value="UniProtKB-SubCell"/>
</dbReference>
<evidence type="ECO:0000313" key="10">
    <source>
        <dbReference type="Proteomes" id="UP000242765"/>
    </source>
</evidence>
<keyword evidence="4" id="KW-1003">Cell membrane</keyword>
<protein>
    <submittedName>
        <fullName evidence="9">Choline transporter</fullName>
    </submittedName>
</protein>
<evidence type="ECO:0000256" key="3">
    <source>
        <dbReference type="ARBA" id="ARBA00022448"/>
    </source>
</evidence>
<evidence type="ECO:0000256" key="5">
    <source>
        <dbReference type="ARBA" id="ARBA00022692"/>
    </source>
</evidence>
<dbReference type="InterPro" id="IPR000060">
    <property type="entry name" value="BCCT_transptr"/>
</dbReference>
<accession>A0A1Y3C8T2</accession>
<keyword evidence="7 8" id="KW-0472">Membrane</keyword>
<evidence type="ECO:0000256" key="1">
    <source>
        <dbReference type="ARBA" id="ARBA00004651"/>
    </source>
</evidence>
<proteinExistence type="inferred from homology"/>
<reference evidence="9 10" key="1">
    <citation type="submission" date="2017-04" db="EMBL/GenBank/DDBJ databases">
        <title>High diversity of culturable Acinetobacter species in natural soil and water ecosystems.</title>
        <authorList>
            <person name="Nemec A."/>
            <person name="Radolfova-Krizova L."/>
        </authorList>
    </citation>
    <scope>NUCLEOTIDE SEQUENCE [LARGE SCALE GENOMIC DNA]</scope>
    <source>
        <strain evidence="9 10">ANC 4999</strain>
    </source>
</reference>
<feature type="transmembrane region" description="Helical" evidence="8">
    <location>
        <begin position="440"/>
        <end position="458"/>
    </location>
</feature>
<feature type="transmembrane region" description="Helical" evidence="8">
    <location>
        <begin position="52"/>
        <end position="70"/>
    </location>
</feature>
<keyword evidence="3" id="KW-0813">Transport</keyword>
<dbReference type="RefSeq" id="WP_086204429.1">
    <property type="nucleotide sequence ID" value="NZ_NEGB01000009.1"/>
</dbReference>
<evidence type="ECO:0000256" key="6">
    <source>
        <dbReference type="ARBA" id="ARBA00022989"/>
    </source>
</evidence>
<gene>
    <name evidence="9" type="ORF">B9T28_13080</name>
</gene>
<sequence>MRTTGISESNTVVSVVSKVLVIIFILFCAIYADKAVEIFSYLSGILLHNMKWFILLAATGICFFLIYLMFSRYGLIKLGKDTDKPEYSYFAWMSMLFSCAMGVGLVFWGVAEPMNHYASNPFTKGLTDEAASMAMQITFFHWGLHAWSVYCITALAIGYFSYRKGLPFSLRSILHPFIGNRIYGPIGNLVDIIVIVVTTFGISQTLALGVLQINAGLNKVFGLGINVTSQFIILLLLSSLATISVVRGIGTGMRRISELNIILSIILIAILMCVGPARYITHSYMEGLSNYSSNFISMSLWSDAQKDSEWQNWWTAFYWLWWSTWAPFVGMFIAKISKGRTIRQLIAGVLIIPTLVTFLWMSVFGGSALKVEQNARHAFEKQQTAQIEKAQSTATPNLQSKAIDTTQVSSEFTGGPIVKATQKDNTLAIFALYDAIDDGLFGMILSITTCLLLITYLVTSQDGGTHVLCFLDTRSEKETPIRTRLIWCFFVTSISLGLLYVGGLKAIQTAVILFGFPILILLTIMCAALLKVLHKETSIGVLTLAEEEVKEDLDPINLVKIPLEAKSET</sequence>
<feature type="transmembrane region" description="Helical" evidence="8">
    <location>
        <begin position="12"/>
        <end position="32"/>
    </location>
</feature>
<comment type="subcellular location">
    <subcellularLocation>
        <location evidence="1">Cell membrane</location>
        <topology evidence="1">Multi-pass membrane protein</topology>
    </subcellularLocation>
</comment>
<feature type="transmembrane region" description="Helical" evidence="8">
    <location>
        <begin position="316"/>
        <end position="333"/>
    </location>
</feature>
<feature type="transmembrane region" description="Helical" evidence="8">
    <location>
        <begin position="142"/>
        <end position="162"/>
    </location>
</feature>
<dbReference type="Proteomes" id="UP000242765">
    <property type="component" value="Unassembled WGS sequence"/>
</dbReference>
<feature type="transmembrane region" description="Helical" evidence="8">
    <location>
        <begin position="345"/>
        <end position="364"/>
    </location>
</feature>
<organism evidence="9 10">
    <name type="scientific">Acinetobacter silvestris</name>
    <dbReference type="NCBI Taxonomy" id="1977882"/>
    <lineage>
        <taxon>Bacteria</taxon>
        <taxon>Pseudomonadati</taxon>
        <taxon>Pseudomonadota</taxon>
        <taxon>Gammaproteobacteria</taxon>
        <taxon>Moraxellales</taxon>
        <taxon>Moraxellaceae</taxon>
        <taxon>Acinetobacter</taxon>
    </lineage>
</organism>
<evidence type="ECO:0000313" key="9">
    <source>
        <dbReference type="EMBL" id="OTG63448.1"/>
    </source>
</evidence>
<comment type="caution">
    <text evidence="9">The sequence shown here is derived from an EMBL/GenBank/DDBJ whole genome shotgun (WGS) entry which is preliminary data.</text>
</comment>
<dbReference type="PANTHER" id="PTHR30047">
    <property type="entry name" value="HIGH-AFFINITY CHOLINE TRANSPORT PROTEIN-RELATED"/>
    <property type="match status" value="1"/>
</dbReference>
<keyword evidence="6 8" id="KW-1133">Transmembrane helix</keyword>
<dbReference type="STRING" id="1977882.B9T28_13080"/>
<evidence type="ECO:0000256" key="7">
    <source>
        <dbReference type="ARBA" id="ARBA00023136"/>
    </source>
</evidence>
<feature type="transmembrane region" description="Helical" evidence="8">
    <location>
        <begin position="182"/>
        <end position="211"/>
    </location>
</feature>
<dbReference type="PANTHER" id="PTHR30047:SF7">
    <property type="entry name" value="HIGH-AFFINITY CHOLINE TRANSPORT PROTEIN"/>
    <property type="match status" value="1"/>
</dbReference>
<evidence type="ECO:0000256" key="4">
    <source>
        <dbReference type="ARBA" id="ARBA00022475"/>
    </source>
</evidence>